<dbReference type="Pfam" id="PF12840">
    <property type="entry name" value="HTH_20"/>
    <property type="match status" value="1"/>
</dbReference>
<dbReference type="RefSeq" id="WP_046108074.1">
    <property type="nucleotide sequence ID" value="NZ_JZEX01000084.1"/>
</dbReference>
<protein>
    <submittedName>
        <fullName evidence="2">ArsR family transcriptional regulator</fullName>
    </submittedName>
</protein>
<dbReference type="OrthoDB" id="9798998at2"/>
<reference evidence="2 3" key="1">
    <citation type="submission" date="2015-03" db="EMBL/GenBank/DDBJ databases">
        <authorList>
            <person name="Hassan Y.I."/>
            <person name="Lepp D."/>
            <person name="Li X.-Z."/>
            <person name="Zhou T."/>
        </authorList>
    </citation>
    <scope>NUCLEOTIDE SEQUENCE [LARGE SCALE GENOMIC DNA]</scope>
    <source>
        <strain evidence="2 3">BD-c194</strain>
    </source>
</reference>
<feature type="domain" description="HTH arsR-type" evidence="1">
    <location>
        <begin position="1"/>
        <end position="94"/>
    </location>
</feature>
<dbReference type="CDD" id="cd00090">
    <property type="entry name" value="HTH_ARSR"/>
    <property type="match status" value="1"/>
</dbReference>
<dbReference type="STRING" id="443610.VE25_07935"/>
<evidence type="ECO:0000313" key="2">
    <source>
        <dbReference type="EMBL" id="KKB12328.1"/>
    </source>
</evidence>
<comment type="caution">
    <text evidence="2">The sequence shown here is derived from an EMBL/GenBank/DDBJ whole genome shotgun (WGS) entry which is preliminary data.</text>
</comment>
<dbReference type="PANTHER" id="PTHR38600">
    <property type="entry name" value="TRANSCRIPTIONAL REGULATORY PROTEIN"/>
    <property type="match status" value="1"/>
</dbReference>
<dbReference type="InterPro" id="IPR036390">
    <property type="entry name" value="WH_DNA-bd_sf"/>
</dbReference>
<accession>A0A0F5FU23</accession>
<gene>
    <name evidence="2" type="ORF">VE25_07935</name>
</gene>
<dbReference type="PANTHER" id="PTHR38600:SF2">
    <property type="entry name" value="SLL0088 PROTEIN"/>
    <property type="match status" value="1"/>
</dbReference>
<organism evidence="2 3">
    <name type="scientific">Devosia geojensis</name>
    <dbReference type="NCBI Taxonomy" id="443610"/>
    <lineage>
        <taxon>Bacteria</taxon>
        <taxon>Pseudomonadati</taxon>
        <taxon>Pseudomonadota</taxon>
        <taxon>Alphaproteobacteria</taxon>
        <taxon>Hyphomicrobiales</taxon>
        <taxon>Devosiaceae</taxon>
        <taxon>Devosia</taxon>
    </lineage>
</organism>
<dbReference type="GO" id="GO:0003700">
    <property type="term" value="F:DNA-binding transcription factor activity"/>
    <property type="evidence" value="ECO:0007669"/>
    <property type="project" value="InterPro"/>
</dbReference>
<evidence type="ECO:0000259" key="1">
    <source>
        <dbReference type="PROSITE" id="PS50987"/>
    </source>
</evidence>
<dbReference type="SUPFAM" id="SSF46785">
    <property type="entry name" value="Winged helix' DNA-binding domain"/>
    <property type="match status" value="1"/>
</dbReference>
<dbReference type="SMART" id="SM00418">
    <property type="entry name" value="HTH_ARSR"/>
    <property type="match status" value="1"/>
</dbReference>
<dbReference type="InterPro" id="IPR036388">
    <property type="entry name" value="WH-like_DNA-bd_sf"/>
</dbReference>
<dbReference type="EMBL" id="JZEX01000084">
    <property type="protein sequence ID" value="KKB12328.1"/>
    <property type="molecule type" value="Genomic_DNA"/>
</dbReference>
<dbReference type="InterPro" id="IPR011991">
    <property type="entry name" value="ArsR-like_HTH"/>
</dbReference>
<dbReference type="PRINTS" id="PR00778">
    <property type="entry name" value="HTHARSR"/>
</dbReference>
<dbReference type="NCBIfam" id="NF033788">
    <property type="entry name" value="HTH_metalloreg"/>
    <property type="match status" value="1"/>
</dbReference>
<proteinExistence type="predicted"/>
<evidence type="ECO:0000313" key="3">
    <source>
        <dbReference type="Proteomes" id="UP000033632"/>
    </source>
</evidence>
<dbReference type="PATRIC" id="fig|443610.3.peg.4156"/>
<dbReference type="PROSITE" id="PS50987">
    <property type="entry name" value="HTH_ARSR_2"/>
    <property type="match status" value="1"/>
</dbReference>
<dbReference type="Gene3D" id="1.10.10.10">
    <property type="entry name" value="Winged helix-like DNA-binding domain superfamily/Winged helix DNA-binding domain"/>
    <property type="match status" value="1"/>
</dbReference>
<dbReference type="InterPro" id="IPR001845">
    <property type="entry name" value="HTH_ArsR_DNA-bd_dom"/>
</dbReference>
<dbReference type="AlphaFoldDB" id="A0A0F5FU23"/>
<sequence>MLKNDASLDRMFHALADASRRQMVDRLSRGPASVSELAQPLAMSLPAVVQHLAVLEESGLVRTEKVGRVRTCTLDSAAMSRAEQWLSDRRLGWERRLDRLGSLLAADPGGPEKKT</sequence>
<name>A0A0F5FU23_9HYPH</name>
<dbReference type="Proteomes" id="UP000033632">
    <property type="component" value="Unassembled WGS sequence"/>
</dbReference>
<keyword evidence="3" id="KW-1185">Reference proteome</keyword>